<dbReference type="EMBL" id="BK014862">
    <property type="protein sequence ID" value="DAD79267.1"/>
    <property type="molecule type" value="Genomic_DNA"/>
</dbReference>
<accession>A0A8S5MBF4</accession>
<protein>
    <submittedName>
        <fullName evidence="1">Uncharacterized protein</fullName>
    </submittedName>
</protein>
<evidence type="ECO:0000313" key="1">
    <source>
        <dbReference type="EMBL" id="DAD79267.1"/>
    </source>
</evidence>
<sequence length="147" mass="15385">MYAPHTVTICNVVLETDPATMQETETLYTTVLRGTMLQAGTAAKASAPGLKSDDCAVLFIPFSVHAVDGATGKAKQYAAPEAFAAAADKTGLWTLSTHDSATLFVMGEAPPTSAAEARKLPGCYALTGVDIRDYGSAAMQHWECRGA</sequence>
<proteinExistence type="predicted"/>
<reference evidence="1" key="1">
    <citation type="journal article" date="2021" name="Proc. Natl. Acad. Sci. U.S.A.">
        <title>A Catalog of Tens of Thousands of Viruses from Human Metagenomes Reveals Hidden Associations with Chronic Diseases.</title>
        <authorList>
            <person name="Tisza M.J."/>
            <person name="Buck C.B."/>
        </authorList>
    </citation>
    <scope>NUCLEOTIDE SEQUENCE</scope>
    <source>
        <strain evidence="1">CtRPH1</strain>
    </source>
</reference>
<name>A0A8S5MBF4_9CAUD</name>
<organism evidence="1">
    <name type="scientific">Myoviridae sp. ctRPH1</name>
    <dbReference type="NCBI Taxonomy" id="2826650"/>
    <lineage>
        <taxon>Viruses</taxon>
        <taxon>Duplodnaviria</taxon>
        <taxon>Heunggongvirae</taxon>
        <taxon>Uroviricota</taxon>
        <taxon>Caudoviricetes</taxon>
    </lineage>
</organism>